<keyword evidence="1" id="KW-1133">Transmembrane helix</keyword>
<organism evidence="2">
    <name type="scientific">viral metagenome</name>
    <dbReference type="NCBI Taxonomy" id="1070528"/>
    <lineage>
        <taxon>unclassified sequences</taxon>
        <taxon>metagenomes</taxon>
        <taxon>organismal metagenomes</taxon>
    </lineage>
</organism>
<evidence type="ECO:0000256" key="1">
    <source>
        <dbReference type="SAM" id="Phobius"/>
    </source>
</evidence>
<sequence>MFKKTSFGKKIFNILFFIFIVWLIYKLFQFVISRQKEGYFAPLGKESFAALGCDPKKDPNCK</sequence>
<feature type="transmembrane region" description="Helical" evidence="1">
    <location>
        <begin position="12"/>
        <end position="32"/>
    </location>
</feature>
<dbReference type="EMBL" id="MN739916">
    <property type="protein sequence ID" value="QHT77170.1"/>
    <property type="molecule type" value="Genomic_DNA"/>
</dbReference>
<proteinExistence type="predicted"/>
<accession>A0A6C0H9X3</accession>
<evidence type="ECO:0000313" key="2">
    <source>
        <dbReference type="EMBL" id="QHT77170.1"/>
    </source>
</evidence>
<reference evidence="2" key="1">
    <citation type="journal article" date="2020" name="Nature">
        <title>Giant virus diversity and host interactions through global metagenomics.</title>
        <authorList>
            <person name="Schulz F."/>
            <person name="Roux S."/>
            <person name="Paez-Espino D."/>
            <person name="Jungbluth S."/>
            <person name="Walsh D.A."/>
            <person name="Denef V.J."/>
            <person name="McMahon K.D."/>
            <person name="Konstantinidis K.T."/>
            <person name="Eloe-Fadrosh E.A."/>
            <person name="Kyrpides N.C."/>
            <person name="Woyke T."/>
        </authorList>
    </citation>
    <scope>NUCLEOTIDE SEQUENCE</scope>
    <source>
        <strain evidence="2">GVMAG-M-3300023179-86</strain>
    </source>
</reference>
<keyword evidence="1" id="KW-0472">Membrane</keyword>
<protein>
    <submittedName>
        <fullName evidence="2">Uncharacterized protein</fullName>
    </submittedName>
</protein>
<dbReference type="AlphaFoldDB" id="A0A6C0H9X3"/>
<name>A0A6C0H9X3_9ZZZZ</name>
<keyword evidence="1" id="KW-0812">Transmembrane</keyword>